<keyword evidence="2" id="KW-1185">Reference proteome</keyword>
<dbReference type="Proteomes" id="UP000478052">
    <property type="component" value="Unassembled WGS sequence"/>
</dbReference>
<protein>
    <submittedName>
        <fullName evidence="1">Uncharacterized protein</fullName>
    </submittedName>
</protein>
<sequence>MCVIKREPIRLNLIKYLFQTGTNSAQGWSSGTNSVPAKF</sequence>
<evidence type="ECO:0000313" key="1">
    <source>
        <dbReference type="EMBL" id="KAF0752528.1"/>
    </source>
</evidence>
<name>A0A6G0YBF4_APHCR</name>
<reference evidence="1 2" key="1">
    <citation type="submission" date="2019-08" db="EMBL/GenBank/DDBJ databases">
        <title>Whole genome of Aphis craccivora.</title>
        <authorList>
            <person name="Voronova N.V."/>
            <person name="Shulinski R.S."/>
            <person name="Bandarenka Y.V."/>
            <person name="Zhorov D.G."/>
            <person name="Warner D."/>
        </authorList>
    </citation>
    <scope>NUCLEOTIDE SEQUENCE [LARGE SCALE GENOMIC DNA]</scope>
    <source>
        <strain evidence="1">180601</strain>
        <tissue evidence="1">Whole Body</tissue>
    </source>
</reference>
<accession>A0A6G0YBF4</accession>
<organism evidence="1 2">
    <name type="scientific">Aphis craccivora</name>
    <name type="common">Cowpea aphid</name>
    <dbReference type="NCBI Taxonomy" id="307492"/>
    <lineage>
        <taxon>Eukaryota</taxon>
        <taxon>Metazoa</taxon>
        <taxon>Ecdysozoa</taxon>
        <taxon>Arthropoda</taxon>
        <taxon>Hexapoda</taxon>
        <taxon>Insecta</taxon>
        <taxon>Pterygota</taxon>
        <taxon>Neoptera</taxon>
        <taxon>Paraneoptera</taxon>
        <taxon>Hemiptera</taxon>
        <taxon>Sternorrhyncha</taxon>
        <taxon>Aphidomorpha</taxon>
        <taxon>Aphidoidea</taxon>
        <taxon>Aphididae</taxon>
        <taxon>Aphidini</taxon>
        <taxon>Aphis</taxon>
        <taxon>Aphis</taxon>
    </lineage>
</organism>
<dbReference type="EMBL" id="VUJU01005022">
    <property type="protein sequence ID" value="KAF0752528.1"/>
    <property type="molecule type" value="Genomic_DNA"/>
</dbReference>
<evidence type="ECO:0000313" key="2">
    <source>
        <dbReference type="Proteomes" id="UP000478052"/>
    </source>
</evidence>
<comment type="caution">
    <text evidence="1">The sequence shown here is derived from an EMBL/GenBank/DDBJ whole genome shotgun (WGS) entry which is preliminary data.</text>
</comment>
<dbReference type="AlphaFoldDB" id="A0A6G0YBF4"/>
<gene>
    <name evidence="1" type="ORF">FWK35_00037462</name>
</gene>
<proteinExistence type="predicted"/>